<dbReference type="AlphaFoldDB" id="A0A511DIM2"/>
<gene>
    <name evidence="1" type="ORF">PSU4_31070</name>
</gene>
<keyword evidence="2" id="KW-1185">Reference proteome</keyword>
<comment type="caution">
    <text evidence="1">The sequence shown here is derived from an EMBL/GenBank/DDBJ whole genome shotgun (WGS) entry which is preliminary data.</text>
</comment>
<accession>A0A511DIM2</accession>
<dbReference type="RefSeq" id="WP_147108551.1">
    <property type="nucleotide sequence ID" value="NZ_BJVJ01000029.1"/>
</dbReference>
<organism evidence="1 2">
    <name type="scientific">Pseudonocardia sulfidoxydans NBRC 16205</name>
    <dbReference type="NCBI Taxonomy" id="1223511"/>
    <lineage>
        <taxon>Bacteria</taxon>
        <taxon>Bacillati</taxon>
        <taxon>Actinomycetota</taxon>
        <taxon>Actinomycetes</taxon>
        <taxon>Pseudonocardiales</taxon>
        <taxon>Pseudonocardiaceae</taxon>
        <taxon>Pseudonocardia</taxon>
    </lineage>
</organism>
<name>A0A511DIM2_9PSEU</name>
<reference evidence="1 2" key="1">
    <citation type="submission" date="2019-07" db="EMBL/GenBank/DDBJ databases">
        <title>Whole genome shotgun sequence of Pseudonocardia sulfidoxydans NBRC 16205.</title>
        <authorList>
            <person name="Hosoyama A."/>
            <person name="Uohara A."/>
            <person name="Ohji S."/>
            <person name="Ichikawa N."/>
        </authorList>
    </citation>
    <scope>NUCLEOTIDE SEQUENCE [LARGE SCALE GENOMIC DNA]</scope>
    <source>
        <strain evidence="1 2">NBRC 16205</strain>
    </source>
</reference>
<sequence length="250" mass="26885">MAEPISDAAVVAVLRPFVRAARPVLAGLRDADPFGLRVRPAREADADRDLRDKLLDGLAKVKVPGTARWASMSVQDRCEWWVYRVGRVTTIAAAVPGLGGALARSLPVSSTVGAAGQGLLLVAIAGEHGVDDENEVIALLGHILFERDLAPRTADAQADAAADARADEMTGDLRDDDGRSTARRVTTALWRMGRALYAVEDELDKRPHGRFYHDAVGLLPGVGAVGKYFGEWSGLKRASKKAHRRLAAHR</sequence>
<dbReference type="EMBL" id="BJVJ01000029">
    <property type="protein sequence ID" value="GEL24153.1"/>
    <property type="molecule type" value="Genomic_DNA"/>
</dbReference>
<protein>
    <submittedName>
        <fullName evidence="1">Uncharacterized protein</fullName>
    </submittedName>
</protein>
<evidence type="ECO:0000313" key="2">
    <source>
        <dbReference type="Proteomes" id="UP000321685"/>
    </source>
</evidence>
<evidence type="ECO:0000313" key="1">
    <source>
        <dbReference type="EMBL" id="GEL24153.1"/>
    </source>
</evidence>
<dbReference type="OrthoDB" id="3825591at2"/>
<dbReference type="Proteomes" id="UP000321685">
    <property type="component" value="Unassembled WGS sequence"/>
</dbReference>
<proteinExistence type="predicted"/>